<evidence type="ECO:0000313" key="2">
    <source>
        <dbReference type="EMBL" id="PIZ99460.1"/>
    </source>
</evidence>
<comment type="caution">
    <text evidence="2">The sequence shown here is derived from an EMBL/GenBank/DDBJ whole genome shotgun (WGS) entry which is preliminary data.</text>
</comment>
<evidence type="ECO:0000259" key="1">
    <source>
        <dbReference type="Pfam" id="PF26593"/>
    </source>
</evidence>
<dbReference type="Proteomes" id="UP000230405">
    <property type="component" value="Unassembled WGS sequence"/>
</dbReference>
<dbReference type="InterPro" id="IPR058596">
    <property type="entry name" value="TraC-like_dom"/>
</dbReference>
<feature type="domain" description="TraC-like" evidence="1">
    <location>
        <begin position="25"/>
        <end position="205"/>
    </location>
</feature>
<accession>A0A2M7VFQ2</accession>
<dbReference type="Pfam" id="PF26593">
    <property type="entry name" value="TraC-like"/>
    <property type="match status" value="1"/>
</dbReference>
<gene>
    <name evidence="2" type="ORF">COX77_01590</name>
</gene>
<organism evidence="2 3">
    <name type="scientific">Candidatus Komeilibacteria bacterium CG_4_10_14_0_2_um_filter_37_10</name>
    <dbReference type="NCBI Taxonomy" id="1974470"/>
    <lineage>
        <taxon>Bacteria</taxon>
        <taxon>Candidatus Komeiliibacteriota</taxon>
    </lineage>
</organism>
<dbReference type="EMBL" id="PFPO01000027">
    <property type="protein sequence ID" value="PIZ99460.1"/>
    <property type="molecule type" value="Genomic_DNA"/>
</dbReference>
<name>A0A2M7VFQ2_9BACT</name>
<dbReference type="AlphaFoldDB" id="A0A2M7VFQ2"/>
<reference evidence="3" key="1">
    <citation type="submission" date="2017-09" db="EMBL/GenBank/DDBJ databases">
        <title>Depth-based differentiation of microbial function through sediment-hosted aquifers and enrichment of novel symbionts in the deep terrestrial subsurface.</title>
        <authorList>
            <person name="Probst A.J."/>
            <person name="Ladd B."/>
            <person name="Jarett J.K."/>
            <person name="Geller-Mcgrath D.E."/>
            <person name="Sieber C.M.K."/>
            <person name="Emerson J.B."/>
            <person name="Anantharaman K."/>
            <person name="Thomas B.C."/>
            <person name="Malmstrom R."/>
            <person name="Stieglmeier M."/>
            <person name="Klingl A."/>
            <person name="Woyke T."/>
            <person name="Ryan C.M."/>
            <person name="Banfield J.F."/>
        </authorList>
    </citation>
    <scope>NUCLEOTIDE SEQUENCE [LARGE SCALE GENOMIC DNA]</scope>
</reference>
<evidence type="ECO:0000313" key="3">
    <source>
        <dbReference type="Proteomes" id="UP000230405"/>
    </source>
</evidence>
<sequence length="225" mass="25695">MKNNKAKNQYLAAAQKYLFVSTVRDNTIVLKNGGLRAVLMTSSINFSLKNEDEQKGLLQGYISLLNTIDFPIQIVLQSRKLNIDDYLTKIDKRIKEVQNELLRLQLVDYKKFIIELLTIGEIMSKKFYVVVPYEPGSAGKKGFFTQLSEVFTSTNVISLNKQKFDEYSGELERRVSLVQSALGGMGLKAVRLDTQGLIELLYNSYNPRTSDLEKMTDINQYNLEQ</sequence>
<proteinExistence type="predicted"/>
<protein>
    <recommendedName>
        <fullName evidence="1">TraC-like domain-containing protein</fullName>
    </recommendedName>
</protein>